<evidence type="ECO:0000256" key="5">
    <source>
        <dbReference type="HAMAP-Rule" id="MF_00050"/>
    </source>
</evidence>
<dbReference type="SUPFAM" id="SSF46934">
    <property type="entry name" value="UBA-like"/>
    <property type="match status" value="1"/>
</dbReference>
<dbReference type="InterPro" id="IPR014039">
    <property type="entry name" value="Transl_elong_EFTs/EF1B_dimer"/>
</dbReference>
<comment type="function">
    <text evidence="5">Associates with the EF-Tu.GDP complex and induces the exchange of GDP to GTP. It remains bound to the aminoacyl-tRNA.EF-Tu.GTP complex up to the GTP hydrolysis stage on the ribosome.</text>
</comment>
<evidence type="ECO:0000259" key="6">
    <source>
        <dbReference type="Pfam" id="PF00889"/>
    </source>
</evidence>
<dbReference type="STRING" id="1802389.A3C17_01745"/>
<evidence type="ECO:0000313" key="8">
    <source>
        <dbReference type="Proteomes" id="UP000177097"/>
    </source>
</evidence>
<dbReference type="Gene3D" id="1.10.8.10">
    <property type="entry name" value="DNA helicase RuvA subunit, C-terminal domain"/>
    <property type="match status" value="1"/>
</dbReference>
<keyword evidence="4 5" id="KW-0648">Protein biosynthesis</keyword>
<proteinExistence type="inferred from homology"/>
<evidence type="ECO:0000256" key="4">
    <source>
        <dbReference type="ARBA" id="ARBA00022917"/>
    </source>
</evidence>
<dbReference type="PROSITE" id="PS01126">
    <property type="entry name" value="EF_TS_1"/>
    <property type="match status" value="1"/>
</dbReference>
<dbReference type="PANTHER" id="PTHR11741">
    <property type="entry name" value="ELONGATION FACTOR TS"/>
    <property type="match status" value="1"/>
</dbReference>
<sequence length="213" mass="23178">MTISAKDVAQLREETGAGMMNAKNALEEAGGDMSKAKEILRAKGQAKAAKRAGRSTSEGLVYSYIHATGKLGVLLELQCETDFVARNEQFKELGRQIAMHVAASDPRFVDVASVSADALENTRREYEEEASASGKPADVVAKIVEGKMEKWMGEVVLMKQPFVMDEDKTIETLLNEAIATMSENIRVTRFARFNIEGDMSVCEAAAVPVGIDE</sequence>
<dbReference type="InterPro" id="IPR018101">
    <property type="entry name" value="Transl_elong_Ts_CS"/>
</dbReference>
<dbReference type="Gene3D" id="1.10.286.20">
    <property type="match status" value="1"/>
</dbReference>
<protein>
    <recommendedName>
        <fullName evidence="2 5">Elongation factor Ts</fullName>
        <shortName evidence="5">EF-Ts</shortName>
    </recommendedName>
</protein>
<dbReference type="FunFam" id="1.10.8.10:FF:000001">
    <property type="entry name" value="Elongation factor Ts"/>
    <property type="match status" value="1"/>
</dbReference>
<dbReference type="SUPFAM" id="SSF54713">
    <property type="entry name" value="Elongation factor Ts (EF-Ts), dimerisation domain"/>
    <property type="match status" value="1"/>
</dbReference>
<keyword evidence="5" id="KW-0963">Cytoplasm</keyword>
<dbReference type="CDD" id="cd14275">
    <property type="entry name" value="UBA_EF-Ts"/>
    <property type="match status" value="1"/>
</dbReference>
<evidence type="ECO:0000256" key="1">
    <source>
        <dbReference type="ARBA" id="ARBA00005532"/>
    </source>
</evidence>
<comment type="caution">
    <text evidence="7">The sequence shown here is derived from an EMBL/GenBank/DDBJ whole genome shotgun (WGS) entry which is preliminary data.</text>
</comment>
<dbReference type="GO" id="GO:0005737">
    <property type="term" value="C:cytoplasm"/>
    <property type="evidence" value="ECO:0007669"/>
    <property type="project" value="UniProtKB-SubCell"/>
</dbReference>
<keyword evidence="3 5" id="KW-0251">Elongation factor</keyword>
<dbReference type="HAMAP" id="MF_00050">
    <property type="entry name" value="EF_Ts"/>
    <property type="match status" value="1"/>
</dbReference>
<dbReference type="GO" id="GO:0003746">
    <property type="term" value="F:translation elongation factor activity"/>
    <property type="evidence" value="ECO:0007669"/>
    <property type="project" value="UniProtKB-UniRule"/>
</dbReference>
<dbReference type="InterPro" id="IPR001816">
    <property type="entry name" value="Transl_elong_EFTs/EF1B"/>
</dbReference>
<dbReference type="EMBL" id="MGDX01000027">
    <property type="protein sequence ID" value="OGL70689.1"/>
    <property type="molecule type" value="Genomic_DNA"/>
</dbReference>
<name>A0A1F7TXD7_9BACT</name>
<dbReference type="AlphaFoldDB" id="A0A1F7TXD7"/>
<evidence type="ECO:0000256" key="2">
    <source>
        <dbReference type="ARBA" id="ARBA00016956"/>
    </source>
</evidence>
<evidence type="ECO:0000313" key="7">
    <source>
        <dbReference type="EMBL" id="OGL70689.1"/>
    </source>
</evidence>
<dbReference type="InterPro" id="IPR009060">
    <property type="entry name" value="UBA-like_sf"/>
</dbReference>
<dbReference type="PANTHER" id="PTHR11741:SF0">
    <property type="entry name" value="ELONGATION FACTOR TS, MITOCHONDRIAL"/>
    <property type="match status" value="1"/>
</dbReference>
<dbReference type="InterPro" id="IPR036402">
    <property type="entry name" value="EF-Ts_dimer_sf"/>
</dbReference>
<comment type="similarity">
    <text evidence="1 5">Belongs to the EF-Ts family.</text>
</comment>
<gene>
    <name evidence="5" type="primary">tsf</name>
    <name evidence="7" type="ORF">A3C17_01745</name>
</gene>
<accession>A0A1F7TXD7</accession>
<comment type="subcellular location">
    <subcellularLocation>
        <location evidence="5">Cytoplasm</location>
    </subcellularLocation>
</comment>
<evidence type="ECO:0000256" key="3">
    <source>
        <dbReference type="ARBA" id="ARBA00022768"/>
    </source>
</evidence>
<dbReference type="Pfam" id="PF00889">
    <property type="entry name" value="EF_TS"/>
    <property type="match status" value="1"/>
</dbReference>
<dbReference type="Gene3D" id="3.30.479.20">
    <property type="entry name" value="Elongation factor Ts, dimerisation domain"/>
    <property type="match status" value="1"/>
</dbReference>
<dbReference type="NCBIfam" id="TIGR00116">
    <property type="entry name" value="tsf"/>
    <property type="match status" value="1"/>
</dbReference>
<feature type="domain" description="Translation elongation factor EFTs/EF1B dimerisation" evidence="6">
    <location>
        <begin position="51"/>
        <end position="195"/>
    </location>
</feature>
<organism evidence="7 8">
    <name type="scientific">Candidatus Uhrbacteria bacterium RIFCSPHIGHO2_02_FULL_53_13</name>
    <dbReference type="NCBI Taxonomy" id="1802389"/>
    <lineage>
        <taxon>Bacteria</taxon>
        <taxon>Candidatus Uhriibacteriota</taxon>
    </lineage>
</organism>
<feature type="region of interest" description="Involved in Mg(2+) ion dislocation from EF-Tu" evidence="5">
    <location>
        <begin position="81"/>
        <end position="84"/>
    </location>
</feature>
<dbReference type="Proteomes" id="UP000177097">
    <property type="component" value="Unassembled WGS sequence"/>
</dbReference>
<reference evidence="7 8" key="1">
    <citation type="journal article" date="2016" name="Nat. Commun.">
        <title>Thousands of microbial genomes shed light on interconnected biogeochemical processes in an aquifer system.</title>
        <authorList>
            <person name="Anantharaman K."/>
            <person name="Brown C.T."/>
            <person name="Hug L.A."/>
            <person name="Sharon I."/>
            <person name="Castelle C.J."/>
            <person name="Probst A.J."/>
            <person name="Thomas B.C."/>
            <person name="Singh A."/>
            <person name="Wilkins M.J."/>
            <person name="Karaoz U."/>
            <person name="Brodie E.L."/>
            <person name="Williams K.H."/>
            <person name="Hubbard S.S."/>
            <person name="Banfield J.F."/>
        </authorList>
    </citation>
    <scope>NUCLEOTIDE SEQUENCE [LARGE SCALE GENOMIC DNA]</scope>
</reference>